<evidence type="ECO:0000313" key="2">
    <source>
        <dbReference type="Proteomes" id="UP000191672"/>
    </source>
</evidence>
<dbReference type="AlphaFoldDB" id="A0A1V6QC57"/>
<comment type="caution">
    <text evidence="1">The sequence shown here is derived from an EMBL/GenBank/DDBJ whole genome shotgun (WGS) entry which is preliminary data.</text>
</comment>
<evidence type="ECO:0000313" key="1">
    <source>
        <dbReference type="EMBL" id="OQD86804.1"/>
    </source>
</evidence>
<organism evidence="1 2">
    <name type="scientific">Penicillium antarcticum</name>
    <dbReference type="NCBI Taxonomy" id="416450"/>
    <lineage>
        <taxon>Eukaryota</taxon>
        <taxon>Fungi</taxon>
        <taxon>Dikarya</taxon>
        <taxon>Ascomycota</taxon>
        <taxon>Pezizomycotina</taxon>
        <taxon>Eurotiomycetes</taxon>
        <taxon>Eurotiomycetidae</taxon>
        <taxon>Eurotiales</taxon>
        <taxon>Aspergillaceae</taxon>
        <taxon>Penicillium</taxon>
    </lineage>
</organism>
<dbReference type="Proteomes" id="UP000191672">
    <property type="component" value="Unassembled WGS sequence"/>
</dbReference>
<proteinExistence type="predicted"/>
<dbReference type="EMBL" id="MDYN01000007">
    <property type="protein sequence ID" value="OQD86804.1"/>
    <property type="molecule type" value="Genomic_DNA"/>
</dbReference>
<gene>
    <name evidence="1" type="ORF">PENANT_c007G04563</name>
</gene>
<reference evidence="2" key="1">
    <citation type="journal article" date="2017" name="Nat. Microbiol.">
        <title>Global analysis of biosynthetic gene clusters reveals vast potential of secondary metabolite production in Penicillium species.</title>
        <authorList>
            <person name="Nielsen J.C."/>
            <person name="Grijseels S."/>
            <person name="Prigent S."/>
            <person name="Ji B."/>
            <person name="Dainat J."/>
            <person name="Nielsen K.F."/>
            <person name="Frisvad J.C."/>
            <person name="Workman M."/>
            <person name="Nielsen J."/>
        </authorList>
    </citation>
    <scope>NUCLEOTIDE SEQUENCE [LARGE SCALE GENOMIC DNA]</scope>
    <source>
        <strain evidence="2">IBT 31811</strain>
    </source>
</reference>
<name>A0A1V6QC57_9EURO</name>
<accession>A0A1V6QC57</accession>
<keyword evidence="2" id="KW-1185">Reference proteome</keyword>
<protein>
    <submittedName>
        <fullName evidence="1">Uncharacterized protein</fullName>
    </submittedName>
</protein>
<sequence>MPRSYHALLNIAKADADATRSGRGRVGRALIHTLAVEVSTTPTTDPVNILTAQMITGHSMPVWDKPTLARMLRSDWMRLG</sequence>